<accession>A0A0F9BDX6</accession>
<dbReference type="InterPro" id="IPR037923">
    <property type="entry name" value="HTH-like"/>
</dbReference>
<name>A0A0F9BDX6_9ZZZZ</name>
<dbReference type="Gene3D" id="2.60.120.280">
    <property type="entry name" value="Regulatory protein AraC"/>
    <property type="match status" value="1"/>
</dbReference>
<dbReference type="InterPro" id="IPR003313">
    <property type="entry name" value="AraC-bd"/>
</dbReference>
<proteinExistence type="predicted"/>
<dbReference type="EMBL" id="LAZR01038314">
    <property type="protein sequence ID" value="KKL19895.1"/>
    <property type="molecule type" value="Genomic_DNA"/>
</dbReference>
<dbReference type="GO" id="GO:0043565">
    <property type="term" value="F:sequence-specific DNA binding"/>
    <property type="evidence" value="ECO:0007669"/>
    <property type="project" value="InterPro"/>
</dbReference>
<dbReference type="SUPFAM" id="SSF46689">
    <property type="entry name" value="Homeodomain-like"/>
    <property type="match status" value="2"/>
</dbReference>
<dbReference type="InterPro" id="IPR018060">
    <property type="entry name" value="HTH_AraC"/>
</dbReference>
<dbReference type="Pfam" id="PF02311">
    <property type="entry name" value="AraC_binding"/>
    <property type="match status" value="1"/>
</dbReference>
<keyword evidence="3" id="KW-0804">Transcription</keyword>
<keyword evidence="1" id="KW-0805">Transcription regulation</keyword>
<dbReference type="SUPFAM" id="SSF51215">
    <property type="entry name" value="Regulatory protein AraC"/>
    <property type="match status" value="1"/>
</dbReference>
<keyword evidence="2" id="KW-0238">DNA-binding</keyword>
<dbReference type="Pfam" id="PF12833">
    <property type="entry name" value="HTH_18"/>
    <property type="match status" value="1"/>
</dbReference>
<evidence type="ECO:0000313" key="5">
    <source>
        <dbReference type="EMBL" id="KKL19895.1"/>
    </source>
</evidence>
<gene>
    <name evidence="5" type="ORF">LCGC14_2460900</name>
</gene>
<dbReference type="PANTHER" id="PTHR46796">
    <property type="entry name" value="HTH-TYPE TRANSCRIPTIONAL ACTIVATOR RHAS-RELATED"/>
    <property type="match status" value="1"/>
</dbReference>
<evidence type="ECO:0000259" key="4">
    <source>
        <dbReference type="PROSITE" id="PS01124"/>
    </source>
</evidence>
<dbReference type="Gene3D" id="1.10.10.60">
    <property type="entry name" value="Homeodomain-like"/>
    <property type="match status" value="2"/>
</dbReference>
<dbReference type="InterPro" id="IPR009057">
    <property type="entry name" value="Homeodomain-like_sf"/>
</dbReference>
<reference evidence="5" key="1">
    <citation type="journal article" date="2015" name="Nature">
        <title>Complex archaea that bridge the gap between prokaryotes and eukaryotes.</title>
        <authorList>
            <person name="Spang A."/>
            <person name="Saw J.H."/>
            <person name="Jorgensen S.L."/>
            <person name="Zaremba-Niedzwiedzka K."/>
            <person name="Martijn J."/>
            <person name="Lind A.E."/>
            <person name="van Eijk R."/>
            <person name="Schleper C."/>
            <person name="Guy L."/>
            <person name="Ettema T.J."/>
        </authorList>
    </citation>
    <scope>NUCLEOTIDE SEQUENCE</scope>
</reference>
<protein>
    <recommendedName>
        <fullName evidence="4">HTH araC/xylS-type domain-containing protein</fullName>
    </recommendedName>
</protein>
<sequence length="244" mass="28439">MLDQFGVVYLVHGEGEFDSRLTGLHRLDKGDAFLVFPGVWHRYRPVCKVGWEVYWVHFQGEDAQRLQQRNFITPEEPVLKVGLDDAVLDPLVHLLDWLRTEPVGFQQMIAVGTMQIIAAMLGAVRNQETGSHIHNQVRRAKALLEEDEEGLPRMERIAAELDMSRAHFFRIFKENTGLTPYQYHLELKLNRARQMLRNSDLSVKHIARLLRFSNVYHFSKFFKNRTGVAPTPWRNHALREVLNE</sequence>
<feature type="domain" description="HTH araC/xylS-type" evidence="4">
    <location>
        <begin position="138"/>
        <end position="236"/>
    </location>
</feature>
<comment type="caution">
    <text evidence="5">The sequence shown here is derived from an EMBL/GenBank/DDBJ whole genome shotgun (WGS) entry which is preliminary data.</text>
</comment>
<dbReference type="PROSITE" id="PS01124">
    <property type="entry name" value="HTH_ARAC_FAMILY_2"/>
    <property type="match status" value="1"/>
</dbReference>
<dbReference type="AlphaFoldDB" id="A0A0F9BDX6"/>
<evidence type="ECO:0000256" key="3">
    <source>
        <dbReference type="ARBA" id="ARBA00023163"/>
    </source>
</evidence>
<organism evidence="5">
    <name type="scientific">marine sediment metagenome</name>
    <dbReference type="NCBI Taxonomy" id="412755"/>
    <lineage>
        <taxon>unclassified sequences</taxon>
        <taxon>metagenomes</taxon>
        <taxon>ecological metagenomes</taxon>
    </lineage>
</organism>
<dbReference type="InterPro" id="IPR050204">
    <property type="entry name" value="AraC_XylS_family_regulators"/>
</dbReference>
<dbReference type="SMART" id="SM00342">
    <property type="entry name" value="HTH_ARAC"/>
    <property type="match status" value="1"/>
</dbReference>
<dbReference type="GO" id="GO:0003700">
    <property type="term" value="F:DNA-binding transcription factor activity"/>
    <property type="evidence" value="ECO:0007669"/>
    <property type="project" value="InterPro"/>
</dbReference>
<evidence type="ECO:0000256" key="1">
    <source>
        <dbReference type="ARBA" id="ARBA00023015"/>
    </source>
</evidence>
<evidence type="ECO:0000256" key="2">
    <source>
        <dbReference type="ARBA" id="ARBA00023125"/>
    </source>
</evidence>